<organism evidence="1">
    <name type="scientific">marine sediment metagenome</name>
    <dbReference type="NCBI Taxonomy" id="412755"/>
    <lineage>
        <taxon>unclassified sequences</taxon>
        <taxon>metagenomes</taxon>
        <taxon>ecological metagenomes</taxon>
    </lineage>
</organism>
<gene>
    <name evidence="1" type="ORF">LCGC14_0407890</name>
</gene>
<comment type="caution">
    <text evidence="1">The sequence shown here is derived from an EMBL/GenBank/DDBJ whole genome shotgun (WGS) entry which is preliminary data.</text>
</comment>
<evidence type="ECO:0000313" key="1">
    <source>
        <dbReference type="EMBL" id="KKN72737.1"/>
    </source>
</evidence>
<protein>
    <submittedName>
        <fullName evidence="1">Uncharacterized protein</fullName>
    </submittedName>
</protein>
<name>A0A0F9TCU1_9ZZZZ</name>
<reference evidence="1" key="1">
    <citation type="journal article" date="2015" name="Nature">
        <title>Complex archaea that bridge the gap between prokaryotes and eukaryotes.</title>
        <authorList>
            <person name="Spang A."/>
            <person name="Saw J.H."/>
            <person name="Jorgensen S.L."/>
            <person name="Zaremba-Niedzwiedzka K."/>
            <person name="Martijn J."/>
            <person name="Lind A.E."/>
            <person name="van Eijk R."/>
            <person name="Schleper C."/>
            <person name="Guy L."/>
            <person name="Ettema T.J."/>
        </authorList>
    </citation>
    <scope>NUCLEOTIDE SEQUENCE</scope>
</reference>
<dbReference type="EMBL" id="LAZR01000356">
    <property type="protein sequence ID" value="KKN72737.1"/>
    <property type="molecule type" value="Genomic_DNA"/>
</dbReference>
<dbReference type="AlphaFoldDB" id="A0A0F9TCU1"/>
<sequence length="35" mass="3765">MAFENCDVAAACASVTSLLPHSFQSFVFYEAYSSA</sequence>
<accession>A0A0F9TCU1</accession>
<proteinExistence type="predicted"/>